<feature type="compositionally biased region" description="Low complexity" evidence="1">
    <location>
        <begin position="33"/>
        <end position="43"/>
    </location>
</feature>
<reference evidence="2" key="3">
    <citation type="submission" date="2025-05" db="UniProtKB">
        <authorList>
            <consortium name="Ensembl"/>
        </authorList>
    </citation>
    <scope>IDENTIFICATION</scope>
</reference>
<reference evidence="4 5" key="2">
    <citation type="submission" date="2025-04" db="UniProtKB">
        <authorList>
            <consortium name="RefSeq"/>
        </authorList>
    </citation>
    <scope>IDENTIFICATION</scope>
    <source>
        <tissue evidence="4 5">Brain</tissue>
    </source>
</reference>
<organism evidence="2 3">
    <name type="scientific">Lates calcarifer</name>
    <name type="common">Barramundi</name>
    <name type="synonym">Holocentrus calcarifer</name>
    <dbReference type="NCBI Taxonomy" id="8187"/>
    <lineage>
        <taxon>Eukaryota</taxon>
        <taxon>Metazoa</taxon>
        <taxon>Chordata</taxon>
        <taxon>Craniata</taxon>
        <taxon>Vertebrata</taxon>
        <taxon>Euteleostomi</taxon>
        <taxon>Actinopterygii</taxon>
        <taxon>Neopterygii</taxon>
        <taxon>Teleostei</taxon>
        <taxon>Neoteleostei</taxon>
        <taxon>Acanthomorphata</taxon>
        <taxon>Carangaria</taxon>
        <taxon>Carangaria incertae sedis</taxon>
        <taxon>Centropomidae</taxon>
        <taxon>Lates</taxon>
    </lineage>
</organism>
<dbReference type="PANTHER" id="PTHR14330">
    <property type="entry name" value="A-KINASE-INTERACTING PROTEIN 1"/>
    <property type="match status" value="1"/>
</dbReference>
<dbReference type="GeneTree" id="ENSGT00390000017064"/>
<proteinExistence type="predicted"/>
<accession>A0A4W6C1V2</accession>
<dbReference type="AlphaFoldDB" id="A0A4W6C1V2"/>
<dbReference type="KEGG" id="lcf:108894919"/>
<sequence length="166" mass="18431">MASHAWLESSLCRSASLGLEVLERASRRRVDWASAGASQTSTSTDEDTQIPVKRAHRELNEAFATIANFMAQTTYQCKRYYESGCCTEPTEMERKHVSRFHTRPAAGKTTPAPSTRKHRRVSATGEDFYVEVSPGTYAITATMPESQQTQLVSVKAGESISLTFNF</sequence>
<feature type="region of interest" description="Disordered" evidence="1">
    <location>
        <begin position="97"/>
        <end position="122"/>
    </location>
</feature>
<dbReference type="GO" id="GO:1901222">
    <property type="term" value="P:regulation of non-canonical NF-kappaB signal transduction"/>
    <property type="evidence" value="ECO:0007669"/>
    <property type="project" value="InterPro"/>
</dbReference>
<feature type="region of interest" description="Disordered" evidence="1">
    <location>
        <begin position="30"/>
        <end position="49"/>
    </location>
</feature>
<evidence type="ECO:0000313" key="4">
    <source>
        <dbReference type="RefSeq" id="XP_018549070.1"/>
    </source>
</evidence>
<dbReference type="PANTHER" id="PTHR14330:SF2">
    <property type="entry name" value="A-KINASE-INTERACTING PROTEIN 1"/>
    <property type="match status" value="1"/>
</dbReference>
<evidence type="ECO:0000313" key="3">
    <source>
        <dbReference type="Proteomes" id="UP000314980"/>
    </source>
</evidence>
<dbReference type="GeneID" id="108894919"/>
<dbReference type="GO" id="GO:0005654">
    <property type="term" value="C:nucleoplasm"/>
    <property type="evidence" value="ECO:0007669"/>
    <property type="project" value="TreeGrafter"/>
</dbReference>
<dbReference type="InParanoid" id="A0A4W6C1V2"/>
<dbReference type="RefSeq" id="XP_018549072.1">
    <property type="nucleotide sequence ID" value="XM_018693556.2"/>
</dbReference>
<dbReference type="CTD" id="56672"/>
<dbReference type="Proteomes" id="UP000314980">
    <property type="component" value="Unassembled WGS sequence"/>
</dbReference>
<gene>
    <name evidence="2 4 5" type="primary">akip1</name>
</gene>
<dbReference type="InterPro" id="IPR033214">
    <property type="entry name" value="AKIP1"/>
</dbReference>
<dbReference type="Proteomes" id="UP000694890">
    <property type="component" value="Linkage group LG10"/>
</dbReference>
<dbReference type="Ensembl" id="ENSLCAT00010005706.1">
    <property type="protein sequence ID" value="ENSLCAP00010005571.1"/>
    <property type="gene ID" value="ENSLCAG00010002781.1"/>
</dbReference>
<evidence type="ECO:0000256" key="1">
    <source>
        <dbReference type="SAM" id="MobiDB-lite"/>
    </source>
</evidence>
<dbReference type="OrthoDB" id="5945634at2759"/>
<dbReference type="RefSeq" id="XP_018549070.1">
    <property type="nucleotide sequence ID" value="XM_018693554.2"/>
</dbReference>
<reference evidence="3" key="1">
    <citation type="submission" date="2015-09" db="EMBL/GenBank/DDBJ databases">
        <authorList>
            <person name="Sai Rama Sridatta P."/>
        </authorList>
    </citation>
    <scope>NUCLEOTIDE SEQUENCE [LARGE SCALE GENOMIC DNA]</scope>
</reference>
<evidence type="ECO:0000313" key="2">
    <source>
        <dbReference type="Ensembl" id="ENSLCAP00010005571.1"/>
    </source>
</evidence>
<keyword evidence="3" id="KW-1185">Reference proteome</keyword>
<name>A0A4W6C1V2_LATCA</name>
<dbReference type="STRING" id="8187.ENSLCAP00010005571"/>
<evidence type="ECO:0000313" key="5">
    <source>
        <dbReference type="RefSeq" id="XP_018549072.1"/>
    </source>
</evidence>
<protein>
    <submittedName>
        <fullName evidence="2">A kinase (PRKA) interacting protein 1</fullName>
    </submittedName>
    <submittedName>
        <fullName evidence="4 5">A-kinase-interacting protein 1 isoform X2</fullName>
    </submittedName>
</protein>